<dbReference type="Gene3D" id="1.10.1520.10">
    <property type="entry name" value="Ribonuclease III domain"/>
    <property type="match status" value="1"/>
</dbReference>
<gene>
    <name evidence="2" type="ORF">R3P38DRAFT_3170297</name>
</gene>
<feature type="domain" description="RNase III" evidence="1">
    <location>
        <begin position="59"/>
        <end position="111"/>
    </location>
</feature>
<dbReference type="GO" id="GO:0006396">
    <property type="term" value="P:RNA processing"/>
    <property type="evidence" value="ECO:0007669"/>
    <property type="project" value="InterPro"/>
</dbReference>
<dbReference type="EMBL" id="JAWWNJ010000005">
    <property type="protein sequence ID" value="KAK7055624.1"/>
    <property type="molecule type" value="Genomic_DNA"/>
</dbReference>
<evidence type="ECO:0000313" key="2">
    <source>
        <dbReference type="EMBL" id="KAK7055624.1"/>
    </source>
</evidence>
<evidence type="ECO:0000313" key="3">
    <source>
        <dbReference type="Proteomes" id="UP001362999"/>
    </source>
</evidence>
<keyword evidence="3" id="KW-1185">Reference proteome</keyword>
<dbReference type="AlphaFoldDB" id="A0AAW0DV41"/>
<dbReference type="SUPFAM" id="SSF69065">
    <property type="entry name" value="RNase III domain-like"/>
    <property type="match status" value="1"/>
</dbReference>
<evidence type="ECO:0000259" key="1">
    <source>
        <dbReference type="PROSITE" id="PS50142"/>
    </source>
</evidence>
<sequence>MSSSRPTKKARLSTSLDQILIQNEINRIVRDTPGPFDRPVLSPDVWDQYKETNDPRFLRCLEWLGDADVALIVFEIQDSLFPNQSVGMARLIRRSLVSNKTLKHICWRLGVRFSTLVDVEDLGKAPGDAFEILFALLRLSRNRKTAAIWISDIFRPIIQALGENPLPALMPAPRNIKYIRARRDKGKY</sequence>
<dbReference type="InterPro" id="IPR000999">
    <property type="entry name" value="RNase_III_dom"/>
</dbReference>
<organism evidence="2 3">
    <name type="scientific">Favolaschia claudopus</name>
    <dbReference type="NCBI Taxonomy" id="2862362"/>
    <lineage>
        <taxon>Eukaryota</taxon>
        <taxon>Fungi</taxon>
        <taxon>Dikarya</taxon>
        <taxon>Basidiomycota</taxon>
        <taxon>Agaricomycotina</taxon>
        <taxon>Agaricomycetes</taxon>
        <taxon>Agaricomycetidae</taxon>
        <taxon>Agaricales</taxon>
        <taxon>Marasmiineae</taxon>
        <taxon>Mycenaceae</taxon>
        <taxon>Favolaschia</taxon>
    </lineage>
</organism>
<proteinExistence type="predicted"/>
<dbReference type="InterPro" id="IPR036389">
    <property type="entry name" value="RNase_III_sf"/>
</dbReference>
<name>A0AAW0DV41_9AGAR</name>
<reference evidence="2 3" key="1">
    <citation type="journal article" date="2024" name="J Genomics">
        <title>Draft genome sequencing and assembly of Favolaschia claudopus CIRM-BRFM 2984 isolated from oak limbs.</title>
        <authorList>
            <person name="Navarro D."/>
            <person name="Drula E."/>
            <person name="Chaduli D."/>
            <person name="Cazenave R."/>
            <person name="Ahrendt S."/>
            <person name="Wang J."/>
            <person name="Lipzen A."/>
            <person name="Daum C."/>
            <person name="Barry K."/>
            <person name="Grigoriev I.V."/>
            <person name="Favel A."/>
            <person name="Rosso M.N."/>
            <person name="Martin F."/>
        </authorList>
    </citation>
    <scope>NUCLEOTIDE SEQUENCE [LARGE SCALE GENOMIC DNA]</scope>
    <source>
        <strain evidence="2 3">CIRM-BRFM 2984</strain>
    </source>
</reference>
<comment type="caution">
    <text evidence="2">The sequence shown here is derived from an EMBL/GenBank/DDBJ whole genome shotgun (WGS) entry which is preliminary data.</text>
</comment>
<dbReference type="GO" id="GO:0004525">
    <property type="term" value="F:ribonuclease III activity"/>
    <property type="evidence" value="ECO:0007669"/>
    <property type="project" value="InterPro"/>
</dbReference>
<protein>
    <recommendedName>
        <fullName evidence="1">RNase III domain-containing protein</fullName>
    </recommendedName>
</protein>
<dbReference type="Proteomes" id="UP001362999">
    <property type="component" value="Unassembled WGS sequence"/>
</dbReference>
<accession>A0AAW0DV41</accession>
<dbReference type="PROSITE" id="PS50142">
    <property type="entry name" value="RNASE_3_2"/>
    <property type="match status" value="1"/>
</dbReference>